<dbReference type="EMBL" id="VTOX01000001">
    <property type="protein sequence ID" value="NKE65141.1"/>
    <property type="molecule type" value="Genomic_DNA"/>
</dbReference>
<dbReference type="PANTHER" id="PTHR11941:SF54">
    <property type="entry name" value="ENOYL-COA HYDRATASE, MITOCHONDRIAL"/>
    <property type="match status" value="1"/>
</dbReference>
<comment type="similarity">
    <text evidence="1 3">Belongs to the enoyl-CoA hydratase/isomerase family.</text>
</comment>
<dbReference type="AlphaFoldDB" id="A0A7X6I5A4"/>
<dbReference type="InterPro" id="IPR001753">
    <property type="entry name" value="Enoyl-CoA_hydra/iso"/>
</dbReference>
<dbReference type="InterPro" id="IPR029045">
    <property type="entry name" value="ClpP/crotonase-like_dom_sf"/>
</dbReference>
<evidence type="ECO:0000256" key="2">
    <source>
        <dbReference type="ARBA" id="ARBA00023239"/>
    </source>
</evidence>
<dbReference type="EC" id="4.2.1.17" evidence="4"/>
<organism evidence="4 5">
    <name type="scientific">Ramlibacter lithotrophicus</name>
    <dbReference type="NCBI Taxonomy" id="2606681"/>
    <lineage>
        <taxon>Bacteria</taxon>
        <taxon>Pseudomonadati</taxon>
        <taxon>Pseudomonadota</taxon>
        <taxon>Betaproteobacteria</taxon>
        <taxon>Burkholderiales</taxon>
        <taxon>Comamonadaceae</taxon>
        <taxon>Ramlibacter</taxon>
    </lineage>
</organism>
<evidence type="ECO:0000313" key="4">
    <source>
        <dbReference type="EMBL" id="NKE65141.1"/>
    </source>
</evidence>
<dbReference type="InterPro" id="IPR014748">
    <property type="entry name" value="Enoyl-CoA_hydra_C"/>
</dbReference>
<evidence type="ECO:0000313" key="5">
    <source>
        <dbReference type="Proteomes" id="UP000521868"/>
    </source>
</evidence>
<keyword evidence="5" id="KW-1185">Reference proteome</keyword>
<evidence type="ECO:0000256" key="1">
    <source>
        <dbReference type="ARBA" id="ARBA00005254"/>
    </source>
</evidence>
<dbReference type="CDD" id="cd06558">
    <property type="entry name" value="crotonase-like"/>
    <property type="match status" value="1"/>
</dbReference>
<protein>
    <submittedName>
        <fullName evidence="4">Enoyl-CoA hydratase</fullName>
        <ecNumber evidence="4">4.2.1.17</ecNumber>
    </submittedName>
</protein>
<dbReference type="NCBIfam" id="NF004781">
    <property type="entry name" value="PRK06127.1"/>
    <property type="match status" value="1"/>
</dbReference>
<reference evidence="4 5" key="1">
    <citation type="journal article" date="2020" name="Nature">
        <title>Bacterial chemolithoautotrophy via manganese oxidation.</title>
        <authorList>
            <person name="Yu H."/>
            <person name="Leadbetter J.R."/>
        </authorList>
    </citation>
    <scope>NUCLEOTIDE SEQUENCE [LARGE SCALE GENOMIC DNA]</scope>
    <source>
        <strain evidence="4 5">RBP-1</strain>
    </source>
</reference>
<dbReference type="Gene3D" id="3.90.226.10">
    <property type="entry name" value="2-enoyl-CoA Hydratase, Chain A, domain 1"/>
    <property type="match status" value="1"/>
</dbReference>
<dbReference type="InterPro" id="IPR018376">
    <property type="entry name" value="Enoyl-CoA_hyd/isom_CS"/>
</dbReference>
<comment type="caution">
    <text evidence="4">The sequence shown here is derived from an EMBL/GenBank/DDBJ whole genome shotgun (WGS) entry which is preliminary data.</text>
</comment>
<keyword evidence="2 4" id="KW-0456">Lyase</keyword>
<dbReference type="SUPFAM" id="SSF52096">
    <property type="entry name" value="ClpP/crotonase"/>
    <property type="match status" value="1"/>
</dbReference>
<proteinExistence type="inferred from homology"/>
<dbReference type="GO" id="GO:0006635">
    <property type="term" value="P:fatty acid beta-oxidation"/>
    <property type="evidence" value="ECO:0007669"/>
    <property type="project" value="TreeGrafter"/>
</dbReference>
<evidence type="ECO:0000256" key="3">
    <source>
        <dbReference type="RuleBase" id="RU003707"/>
    </source>
</evidence>
<dbReference type="RefSeq" id="WP_168106164.1">
    <property type="nucleotide sequence ID" value="NZ_VTOX01000001.1"/>
</dbReference>
<gene>
    <name evidence="4" type="ORF">RAMLITH_04860</name>
</gene>
<sequence length="264" mass="28822">MKLLTDKMIAEKDGAIGWITFNNPARHNAVSMSMWQGLFEIVQDYAGDPDIRVIVVKGAGGKAFVSGADISEFEEKRSSPETTRLYNETGQKATLALKHVNKPTIAMIRGYCVGGGVSIALACDMRIAAEGSSFAVPAAKLGLGYELEGVRKLVDVVGPAFAREIFYTARQFTGQEALAMGLVNRLVPADWLESYVRDYAASIAANAPLTVASIKTLVEQALKDESQRDPKLCQDVVDRCFNSADYVEGRQAFMEKRKPKFTGR</sequence>
<dbReference type="GO" id="GO:0004300">
    <property type="term" value="F:enoyl-CoA hydratase activity"/>
    <property type="evidence" value="ECO:0007669"/>
    <property type="project" value="UniProtKB-EC"/>
</dbReference>
<dbReference type="Gene3D" id="1.10.12.10">
    <property type="entry name" value="Lyase 2-enoyl-coa Hydratase, Chain A, domain 2"/>
    <property type="match status" value="1"/>
</dbReference>
<dbReference type="PROSITE" id="PS00166">
    <property type="entry name" value="ENOYL_COA_HYDRATASE"/>
    <property type="match status" value="1"/>
</dbReference>
<name>A0A7X6I5A4_9BURK</name>
<dbReference type="Pfam" id="PF00378">
    <property type="entry name" value="ECH_1"/>
    <property type="match status" value="1"/>
</dbReference>
<dbReference type="Proteomes" id="UP000521868">
    <property type="component" value="Unassembled WGS sequence"/>
</dbReference>
<dbReference type="PANTHER" id="PTHR11941">
    <property type="entry name" value="ENOYL-COA HYDRATASE-RELATED"/>
    <property type="match status" value="1"/>
</dbReference>
<accession>A0A7X6I5A4</accession>